<proteinExistence type="inferred from homology"/>
<dbReference type="InterPro" id="IPR017585">
    <property type="entry name" value="SAF_FlgA"/>
</dbReference>
<dbReference type="NCBIfam" id="TIGR03170">
    <property type="entry name" value="flgA_cterm"/>
    <property type="match status" value="1"/>
</dbReference>
<reference evidence="9" key="2">
    <citation type="submission" date="2020-08" db="EMBL/GenBank/DDBJ databases">
        <authorList>
            <person name="Lai Q."/>
        </authorList>
    </citation>
    <scope>NUCLEOTIDE SEQUENCE</scope>
    <source>
        <strain evidence="9">S27-2</strain>
    </source>
</reference>
<keyword evidence="9" id="KW-0966">Cell projection</keyword>
<dbReference type="AlphaFoldDB" id="A0A8J6IWJ3"/>
<sequence>MKKLLSAIKIHQLSLFLSMFIGLNCDALAQSVQHDEIMQLGEQYVLAELNAGPEHHITAKAMPIDNRIDIPACPQSFDIAAAPNALLQSNVTVKVSCPANNWFIYFVVKVKETQLVIVANNALSPGSLITAEDIETEELDKSLLRYSTFTSADDVIGARAKRRLIAGQPISPNQLCFVCKGDAITIIAKGAGIQVKAAGIAQQDGNVGEQILVRNERTKKVVNAQVDSTSEVIVRL</sequence>
<dbReference type="GO" id="GO:0044780">
    <property type="term" value="P:bacterial-type flagellum assembly"/>
    <property type="evidence" value="ECO:0007669"/>
    <property type="project" value="InterPro"/>
</dbReference>
<dbReference type="SMART" id="SM00858">
    <property type="entry name" value="SAF"/>
    <property type="match status" value="1"/>
</dbReference>
<keyword evidence="5 7" id="KW-0574">Periplasm</keyword>
<dbReference type="Gene3D" id="3.90.1210.10">
    <property type="entry name" value="Antifreeze-like/N-acetylneuraminic acid synthase C-terminal domain"/>
    <property type="match status" value="1"/>
</dbReference>
<dbReference type="PANTHER" id="PTHR36307">
    <property type="entry name" value="FLAGELLA BASAL BODY P-RING FORMATION PROTEIN FLGA"/>
    <property type="match status" value="1"/>
</dbReference>
<accession>A0A8J6IWJ3</accession>
<comment type="function">
    <text evidence="6 7">Involved in the assembly process of the P-ring formation. It may associate with FlgF on the rod constituting a structure essential for the P-ring assembly or may act as a modulator protein for the P-ring assembly.</text>
</comment>
<dbReference type="Gene3D" id="2.30.30.760">
    <property type="match status" value="1"/>
</dbReference>
<comment type="similarity">
    <text evidence="2 7">Belongs to the FlgA family.</text>
</comment>
<feature type="signal peptide" evidence="7">
    <location>
        <begin position="1"/>
        <end position="29"/>
    </location>
</feature>
<evidence type="ECO:0000256" key="4">
    <source>
        <dbReference type="ARBA" id="ARBA00022729"/>
    </source>
</evidence>
<dbReference type="EMBL" id="JACNEP010000010">
    <property type="protein sequence ID" value="MBC3766796.1"/>
    <property type="molecule type" value="Genomic_DNA"/>
</dbReference>
<reference evidence="9" key="1">
    <citation type="journal article" date="2018" name="Int. J. Syst. Evol. Microbiol.">
        <title>Neptunicella marina gen. nov., sp. nov., isolated from surface seawater.</title>
        <authorList>
            <person name="Liu X."/>
            <person name="Lai Q."/>
            <person name="Du Y."/>
            <person name="Zhang X."/>
            <person name="Liu Z."/>
            <person name="Sun F."/>
            <person name="Shao Z."/>
        </authorList>
    </citation>
    <scope>NUCLEOTIDE SEQUENCE</scope>
    <source>
        <strain evidence="9">S27-2</strain>
    </source>
</reference>
<keyword evidence="7" id="KW-1005">Bacterial flagellum biogenesis</keyword>
<keyword evidence="9" id="KW-0969">Cilium</keyword>
<evidence type="ECO:0000313" key="9">
    <source>
        <dbReference type="EMBL" id="MBC3766796.1"/>
    </source>
</evidence>
<feature type="chain" id="PRO_5035339623" description="Flagella basal body P-ring formation protein FlgA" evidence="7">
    <location>
        <begin position="30"/>
        <end position="236"/>
    </location>
</feature>
<keyword evidence="4 7" id="KW-0732">Signal</keyword>
<evidence type="ECO:0000256" key="7">
    <source>
        <dbReference type="RuleBase" id="RU362063"/>
    </source>
</evidence>
<dbReference type="CDD" id="cd11614">
    <property type="entry name" value="SAF_CpaB_FlgA_like"/>
    <property type="match status" value="1"/>
</dbReference>
<feature type="domain" description="SAF" evidence="8">
    <location>
        <begin position="114"/>
        <end position="176"/>
    </location>
</feature>
<evidence type="ECO:0000256" key="3">
    <source>
        <dbReference type="ARBA" id="ARBA00014754"/>
    </source>
</evidence>
<dbReference type="PANTHER" id="PTHR36307:SF1">
    <property type="entry name" value="FLAGELLA BASAL BODY P-RING FORMATION PROTEIN FLGA"/>
    <property type="match status" value="1"/>
</dbReference>
<dbReference type="Pfam" id="PF17656">
    <property type="entry name" value="ChapFlgA_N"/>
    <property type="match status" value="1"/>
</dbReference>
<dbReference type="RefSeq" id="WP_186507320.1">
    <property type="nucleotide sequence ID" value="NZ_JACNEP010000010.1"/>
</dbReference>
<evidence type="ECO:0000256" key="6">
    <source>
        <dbReference type="ARBA" id="ARBA00025643"/>
    </source>
</evidence>
<comment type="caution">
    <text evidence="9">The sequence shown here is derived from an EMBL/GenBank/DDBJ whole genome shotgun (WGS) entry which is preliminary data.</text>
</comment>
<gene>
    <name evidence="9" type="primary">flgA</name>
    <name evidence="9" type="ORF">H8B19_12975</name>
</gene>
<dbReference type="InterPro" id="IPR041231">
    <property type="entry name" value="FlgA_N"/>
</dbReference>
<organism evidence="9 10">
    <name type="scientific">Neptunicella marina</name>
    <dbReference type="NCBI Taxonomy" id="2125989"/>
    <lineage>
        <taxon>Bacteria</taxon>
        <taxon>Pseudomonadati</taxon>
        <taxon>Pseudomonadota</taxon>
        <taxon>Gammaproteobacteria</taxon>
        <taxon>Alteromonadales</taxon>
        <taxon>Alteromonadaceae</taxon>
        <taxon>Neptunicella</taxon>
    </lineage>
</organism>
<dbReference type="InterPro" id="IPR039246">
    <property type="entry name" value="Flagellar_FlgA"/>
</dbReference>
<dbReference type="InterPro" id="IPR013974">
    <property type="entry name" value="SAF"/>
</dbReference>
<keyword evidence="9" id="KW-0282">Flagellum</keyword>
<evidence type="ECO:0000259" key="8">
    <source>
        <dbReference type="SMART" id="SM00858"/>
    </source>
</evidence>
<evidence type="ECO:0000256" key="2">
    <source>
        <dbReference type="ARBA" id="ARBA00010474"/>
    </source>
</evidence>
<evidence type="ECO:0000256" key="1">
    <source>
        <dbReference type="ARBA" id="ARBA00004418"/>
    </source>
</evidence>
<protein>
    <recommendedName>
        <fullName evidence="3 7">Flagella basal body P-ring formation protein FlgA</fullName>
    </recommendedName>
</protein>
<name>A0A8J6IWJ3_9ALTE</name>
<evidence type="ECO:0000313" key="10">
    <source>
        <dbReference type="Proteomes" id="UP000601768"/>
    </source>
</evidence>
<dbReference type="GO" id="GO:0042597">
    <property type="term" value="C:periplasmic space"/>
    <property type="evidence" value="ECO:0007669"/>
    <property type="project" value="UniProtKB-SubCell"/>
</dbReference>
<keyword evidence="10" id="KW-1185">Reference proteome</keyword>
<dbReference type="Proteomes" id="UP000601768">
    <property type="component" value="Unassembled WGS sequence"/>
</dbReference>
<comment type="subcellular location">
    <subcellularLocation>
        <location evidence="1 7">Periplasm</location>
    </subcellularLocation>
</comment>
<dbReference type="Pfam" id="PF13144">
    <property type="entry name" value="ChapFlgA"/>
    <property type="match status" value="1"/>
</dbReference>
<evidence type="ECO:0000256" key="5">
    <source>
        <dbReference type="ARBA" id="ARBA00022764"/>
    </source>
</evidence>